<evidence type="ECO:0000313" key="3">
    <source>
        <dbReference type="Proteomes" id="UP000075903"/>
    </source>
</evidence>
<evidence type="ECO:0000313" key="2">
    <source>
        <dbReference type="EnsemblMetazoa" id="AMEM010262-PA"/>
    </source>
</evidence>
<keyword evidence="1" id="KW-0732">Signal</keyword>
<feature type="signal peptide" evidence="1">
    <location>
        <begin position="1"/>
        <end position="24"/>
    </location>
</feature>
<feature type="chain" id="PRO_5008139387" description="Protein TsetseEP domain-containing protein" evidence="1">
    <location>
        <begin position="25"/>
        <end position="455"/>
    </location>
</feature>
<reference evidence="2" key="1">
    <citation type="submission" date="2020-05" db="UniProtKB">
        <authorList>
            <consortium name="EnsemblMetazoa"/>
        </authorList>
    </citation>
    <scope>IDENTIFICATION</scope>
    <source>
        <strain evidence="2">MAF</strain>
    </source>
</reference>
<dbReference type="EnsemblMetazoa" id="AMEM010262-RA">
    <property type="protein sequence ID" value="AMEM010262-PA"/>
    <property type="gene ID" value="AMEM010262"/>
</dbReference>
<evidence type="ECO:0000256" key="1">
    <source>
        <dbReference type="SAM" id="SignalP"/>
    </source>
</evidence>
<evidence type="ECO:0008006" key="4">
    <source>
        <dbReference type="Google" id="ProtNLM"/>
    </source>
</evidence>
<proteinExistence type="predicted"/>
<dbReference type="VEuPathDB" id="VectorBase:AMEM010262"/>
<dbReference type="VEuPathDB" id="VectorBase:AMEM21_003808"/>
<organism evidence="2 3">
    <name type="scientific">Anopheles merus</name>
    <name type="common">Mosquito</name>
    <dbReference type="NCBI Taxonomy" id="30066"/>
    <lineage>
        <taxon>Eukaryota</taxon>
        <taxon>Metazoa</taxon>
        <taxon>Ecdysozoa</taxon>
        <taxon>Arthropoda</taxon>
        <taxon>Hexapoda</taxon>
        <taxon>Insecta</taxon>
        <taxon>Pterygota</taxon>
        <taxon>Neoptera</taxon>
        <taxon>Endopterygota</taxon>
        <taxon>Diptera</taxon>
        <taxon>Nematocera</taxon>
        <taxon>Culicoidea</taxon>
        <taxon>Culicidae</taxon>
        <taxon>Anophelinae</taxon>
        <taxon>Anopheles</taxon>
    </lineage>
</organism>
<name>A0A182V7N8_ANOME</name>
<dbReference type="AlphaFoldDB" id="A0A182V7N8"/>
<accession>A0A182V7N8</accession>
<sequence length="455" mass="50948">MNVFPRRVLVVLVLVVSEVVQCTGGCLPAPLPDPLDYLPTLEYLRNVLRVSAHSLSEVTLETQLPLTYNVSEALHSVRGSLNVAQNATKTITELFQANDTFQMQQLAEALDEIQHSLCDSEFRFPEYFEKESATPDMKQLKHTMSEHLKKVQFEKVTLEFDDLRAINNFLSGATSQAMVATVAVHIVSSVEKLEYYLRAIFFPPDMEATALKELQAIGQLVRSYNQLYGAALRTASTRFQDEASQGRQLFRTILGTGAPEHLPESVKNAPEEFYDQVDNFIRTTLEDLQSTTRKGNDRFGEVVQNILYTSYGLHSSGIEMLRPYVRHYECVLNLVPRTQTVAGASLGSVALCSNEATAPLYDSTMVYRQKIGLLQREIFEGLQTAIACTDGDCSLVYSETVDLIKASTDAVKAFTVDLAPYREQLLSCISSKYEVEMVQVLDMSANFDKCVKMTY</sequence>
<protein>
    <recommendedName>
        <fullName evidence="4">Protein TsetseEP domain-containing protein</fullName>
    </recommendedName>
</protein>
<keyword evidence="3" id="KW-1185">Reference proteome</keyword>
<dbReference type="Proteomes" id="UP000075903">
    <property type="component" value="Unassembled WGS sequence"/>
</dbReference>